<dbReference type="EC" id="6.3.3.2" evidence="5"/>
<feature type="region of interest" description="Disordered" evidence="6">
    <location>
        <begin position="1"/>
        <end position="33"/>
    </location>
</feature>
<evidence type="ECO:0000256" key="3">
    <source>
        <dbReference type="ARBA" id="ARBA00022840"/>
    </source>
</evidence>
<comment type="similarity">
    <text evidence="1 5">Belongs to the 5-formyltetrahydrofolate cyclo-ligase family.</text>
</comment>
<dbReference type="PIRSF" id="PIRSF006806">
    <property type="entry name" value="FTHF_cligase"/>
    <property type="match status" value="1"/>
</dbReference>
<proteinExistence type="inferred from homology"/>
<evidence type="ECO:0000256" key="4">
    <source>
        <dbReference type="PIRSR" id="PIRSR006806-1"/>
    </source>
</evidence>
<dbReference type="Proteomes" id="UP000245680">
    <property type="component" value="Unassembled WGS sequence"/>
</dbReference>
<comment type="caution">
    <text evidence="7">The sequence shown here is derived from an EMBL/GenBank/DDBJ whole genome shotgun (WGS) entry which is preliminary data.</text>
</comment>
<comment type="cofactor">
    <cofactor evidence="5">
        <name>Mg(2+)</name>
        <dbReference type="ChEBI" id="CHEBI:18420"/>
    </cofactor>
</comment>
<keyword evidence="2 4" id="KW-0547">Nucleotide-binding</keyword>
<keyword evidence="5" id="KW-0479">Metal-binding</keyword>
<dbReference type="PANTHER" id="PTHR23407:SF1">
    <property type="entry name" value="5-FORMYLTETRAHYDROFOLATE CYCLO-LIGASE"/>
    <property type="match status" value="1"/>
</dbReference>
<dbReference type="Pfam" id="PF01812">
    <property type="entry name" value="5-FTHF_cyc-lig"/>
    <property type="match status" value="1"/>
</dbReference>
<dbReference type="AlphaFoldDB" id="A0A2V2LI92"/>
<dbReference type="GO" id="GO:0035999">
    <property type="term" value="P:tetrahydrofolate interconversion"/>
    <property type="evidence" value="ECO:0007669"/>
    <property type="project" value="TreeGrafter"/>
</dbReference>
<keyword evidence="8" id="KW-1185">Reference proteome</keyword>
<name>A0A2V2LI92_9RHOB</name>
<dbReference type="RefSeq" id="WP_109810662.1">
    <property type="nucleotide sequence ID" value="NZ_QGKU01000021.1"/>
</dbReference>
<dbReference type="OrthoDB" id="9801938at2"/>
<evidence type="ECO:0000256" key="1">
    <source>
        <dbReference type="ARBA" id="ARBA00010638"/>
    </source>
</evidence>
<feature type="compositionally biased region" description="Basic residues" evidence="6">
    <location>
        <begin position="14"/>
        <end position="26"/>
    </location>
</feature>
<protein>
    <recommendedName>
        <fullName evidence="5">5-formyltetrahydrofolate cyclo-ligase</fullName>
        <ecNumber evidence="5">6.3.3.2</ecNumber>
    </recommendedName>
</protein>
<reference evidence="7 8" key="1">
    <citation type="submission" date="2018-05" db="EMBL/GenBank/DDBJ databases">
        <title>Rhodobacteraceae gen. nov., sp. nov. isolated from sea water.</title>
        <authorList>
            <person name="Ren Y."/>
        </authorList>
    </citation>
    <scope>NUCLEOTIDE SEQUENCE [LARGE SCALE GENOMIC DNA]</scope>
    <source>
        <strain evidence="7 8">TG-679</strain>
    </source>
</reference>
<dbReference type="InterPro" id="IPR024185">
    <property type="entry name" value="FTHF_cligase-like_sf"/>
</dbReference>
<dbReference type="InterPro" id="IPR037171">
    <property type="entry name" value="NagB/RpiA_transferase-like"/>
</dbReference>
<dbReference type="EMBL" id="QGKU01000021">
    <property type="protein sequence ID" value="PWR03731.1"/>
    <property type="molecule type" value="Genomic_DNA"/>
</dbReference>
<comment type="catalytic activity">
    <reaction evidence="5">
        <text>(6S)-5-formyl-5,6,7,8-tetrahydrofolate + ATP = (6R)-5,10-methenyltetrahydrofolate + ADP + phosphate</text>
        <dbReference type="Rhea" id="RHEA:10488"/>
        <dbReference type="ChEBI" id="CHEBI:30616"/>
        <dbReference type="ChEBI" id="CHEBI:43474"/>
        <dbReference type="ChEBI" id="CHEBI:57455"/>
        <dbReference type="ChEBI" id="CHEBI:57457"/>
        <dbReference type="ChEBI" id="CHEBI:456216"/>
        <dbReference type="EC" id="6.3.3.2"/>
    </reaction>
</comment>
<evidence type="ECO:0000256" key="6">
    <source>
        <dbReference type="SAM" id="MobiDB-lite"/>
    </source>
</evidence>
<dbReference type="GO" id="GO:0030272">
    <property type="term" value="F:5-formyltetrahydrofolate cyclo-ligase activity"/>
    <property type="evidence" value="ECO:0007669"/>
    <property type="project" value="UniProtKB-EC"/>
</dbReference>
<evidence type="ECO:0000313" key="7">
    <source>
        <dbReference type="EMBL" id="PWR03731.1"/>
    </source>
</evidence>
<dbReference type="Gene3D" id="3.40.50.10420">
    <property type="entry name" value="NagB/RpiA/CoA transferase-like"/>
    <property type="match status" value="1"/>
</dbReference>
<dbReference type="InterPro" id="IPR002698">
    <property type="entry name" value="FTHF_cligase"/>
</dbReference>
<feature type="binding site" evidence="4">
    <location>
        <begin position="134"/>
        <end position="142"/>
    </location>
    <ligand>
        <name>ATP</name>
        <dbReference type="ChEBI" id="CHEBI:30616"/>
    </ligand>
</feature>
<feature type="binding site" evidence="4">
    <location>
        <begin position="13"/>
        <end position="17"/>
    </location>
    <ligand>
        <name>ATP</name>
        <dbReference type="ChEBI" id="CHEBI:30616"/>
    </ligand>
</feature>
<dbReference type="GO" id="GO:0005524">
    <property type="term" value="F:ATP binding"/>
    <property type="evidence" value="ECO:0007669"/>
    <property type="project" value="UniProtKB-KW"/>
</dbReference>
<dbReference type="SUPFAM" id="SSF100950">
    <property type="entry name" value="NagB/RpiA/CoA transferase-like"/>
    <property type="match status" value="1"/>
</dbReference>
<evidence type="ECO:0000313" key="8">
    <source>
        <dbReference type="Proteomes" id="UP000245680"/>
    </source>
</evidence>
<gene>
    <name evidence="7" type="ORF">DKT77_05195</name>
</gene>
<keyword evidence="7" id="KW-0436">Ligase</keyword>
<keyword evidence="5" id="KW-0460">Magnesium</keyword>
<accession>A0A2V2LI92</accession>
<evidence type="ECO:0000256" key="2">
    <source>
        <dbReference type="ARBA" id="ARBA00022741"/>
    </source>
</evidence>
<feature type="binding site" evidence="4">
    <location>
        <position position="56"/>
    </location>
    <ligand>
        <name>substrate</name>
    </ligand>
</feature>
<organism evidence="7 8">
    <name type="scientific">Meridianimarinicoccus roseus</name>
    <dbReference type="NCBI Taxonomy" id="2072018"/>
    <lineage>
        <taxon>Bacteria</taxon>
        <taxon>Pseudomonadati</taxon>
        <taxon>Pseudomonadota</taxon>
        <taxon>Alphaproteobacteria</taxon>
        <taxon>Rhodobacterales</taxon>
        <taxon>Paracoccaceae</taxon>
        <taxon>Meridianimarinicoccus</taxon>
    </lineage>
</organism>
<dbReference type="PANTHER" id="PTHR23407">
    <property type="entry name" value="ATPASE INHIBITOR/5-FORMYLTETRAHYDROFOLATE CYCLO-LIGASE"/>
    <property type="match status" value="1"/>
</dbReference>
<evidence type="ECO:0000256" key="5">
    <source>
        <dbReference type="RuleBase" id="RU361279"/>
    </source>
</evidence>
<dbReference type="GO" id="GO:0009396">
    <property type="term" value="P:folic acid-containing compound biosynthetic process"/>
    <property type="evidence" value="ECO:0007669"/>
    <property type="project" value="TreeGrafter"/>
</dbReference>
<feature type="binding site" evidence="4">
    <location>
        <position position="61"/>
    </location>
    <ligand>
        <name>substrate</name>
    </ligand>
</feature>
<keyword evidence="3 4" id="KW-0067">ATP-binding</keyword>
<dbReference type="GO" id="GO:0046872">
    <property type="term" value="F:metal ion binding"/>
    <property type="evidence" value="ECO:0007669"/>
    <property type="project" value="UniProtKB-KW"/>
</dbReference>
<dbReference type="NCBIfam" id="TIGR02727">
    <property type="entry name" value="MTHFS_bact"/>
    <property type="match status" value="1"/>
</dbReference>
<sequence length="202" mass="21158">MTGAGSDDAAARKAQARKAAFARRKGAQATVDPRPAQAALSALLDGHPDATVAGYMAIRSEIDPLPVMARHARVGPVCVPVIDGPGLPLRFRQWTPEAEMIDGPFGARVPRDGPDLVPGILIVPLVAFDAAGFRLGYGGGFYDRTLERLRAAGPVLAVGYAFAAQRVEALPRDATDQPLDAVVTETGLHRFAQGRAVGSGRA</sequence>